<name>J9GJZ4_9ZZZZ</name>
<evidence type="ECO:0000256" key="4">
    <source>
        <dbReference type="ARBA" id="ARBA00022989"/>
    </source>
</evidence>
<evidence type="ECO:0000256" key="2">
    <source>
        <dbReference type="ARBA" id="ARBA00022475"/>
    </source>
</evidence>
<evidence type="ECO:0000256" key="3">
    <source>
        <dbReference type="ARBA" id="ARBA00022692"/>
    </source>
</evidence>
<keyword evidence="5 6" id="KW-0472">Membrane</keyword>
<dbReference type="InterPro" id="IPR007182">
    <property type="entry name" value="MnhB"/>
</dbReference>
<dbReference type="GO" id="GO:0005886">
    <property type="term" value="C:plasma membrane"/>
    <property type="evidence" value="ECO:0007669"/>
    <property type="project" value="UniProtKB-SubCell"/>
</dbReference>
<feature type="domain" description="Na+/H+ antiporter MnhB subunit-related protein" evidence="7">
    <location>
        <begin position="14"/>
        <end position="135"/>
    </location>
</feature>
<comment type="subcellular location">
    <subcellularLocation>
        <location evidence="1">Cell membrane</location>
        <topology evidence="1">Multi-pass membrane protein</topology>
    </subcellularLocation>
</comment>
<organism evidence="8">
    <name type="scientific">gut metagenome</name>
    <dbReference type="NCBI Taxonomy" id="749906"/>
    <lineage>
        <taxon>unclassified sequences</taxon>
        <taxon>metagenomes</taxon>
        <taxon>organismal metagenomes</taxon>
    </lineage>
</organism>
<dbReference type="InterPro" id="IPR050622">
    <property type="entry name" value="CPA3_antiporter_subunitB"/>
</dbReference>
<evidence type="ECO:0000313" key="8">
    <source>
        <dbReference type="EMBL" id="EJW99959.1"/>
    </source>
</evidence>
<keyword evidence="2" id="KW-1003">Cell membrane</keyword>
<dbReference type="AlphaFoldDB" id="J9GJZ4"/>
<dbReference type="Pfam" id="PF04039">
    <property type="entry name" value="MnhB"/>
    <property type="match status" value="1"/>
</dbReference>
<evidence type="ECO:0000256" key="1">
    <source>
        <dbReference type="ARBA" id="ARBA00004651"/>
    </source>
</evidence>
<keyword evidence="3 6" id="KW-0812">Transmembrane</keyword>
<keyword evidence="4 6" id="KW-1133">Transmembrane helix</keyword>
<feature type="transmembrane region" description="Helical" evidence="6">
    <location>
        <begin position="20"/>
        <end position="37"/>
    </location>
</feature>
<proteinExistence type="predicted"/>
<accession>J9GJZ4</accession>
<feature type="transmembrane region" description="Helical" evidence="6">
    <location>
        <begin position="82"/>
        <end position="106"/>
    </location>
</feature>
<sequence>MKNENIHVRRIIQRCGCDMILPLALVYIFYIILHGHLSPGGGFQGGVLMVAAIVLIYLGHGYEITEKVMHPTLMRRAEGFAVTMYIALAFVGVCVGANFCQNVLYMNGNIGDLISSGTISLMDECVGLNVLTGVTALVLSMLSLLVALDVDFQE</sequence>
<evidence type="ECO:0000256" key="5">
    <source>
        <dbReference type="ARBA" id="ARBA00023136"/>
    </source>
</evidence>
<feature type="transmembrane region" description="Helical" evidence="6">
    <location>
        <begin position="126"/>
        <end position="148"/>
    </location>
</feature>
<feature type="transmembrane region" description="Helical" evidence="6">
    <location>
        <begin position="43"/>
        <end position="62"/>
    </location>
</feature>
<dbReference type="PANTHER" id="PTHR33932:SF4">
    <property type="entry name" value="NA(+)_H(+) ANTIPORTER SUBUNIT B"/>
    <property type="match status" value="1"/>
</dbReference>
<dbReference type="EMBL" id="AMCI01003586">
    <property type="protein sequence ID" value="EJW99959.1"/>
    <property type="molecule type" value="Genomic_DNA"/>
</dbReference>
<dbReference type="PANTHER" id="PTHR33932">
    <property type="entry name" value="NA(+)/H(+) ANTIPORTER SUBUNIT B"/>
    <property type="match status" value="1"/>
</dbReference>
<reference evidence="8" key="1">
    <citation type="journal article" date="2012" name="PLoS ONE">
        <title>Gene sets for utilization of primary and secondary nutrition supplies in the distal gut of endangered iberian lynx.</title>
        <authorList>
            <person name="Alcaide M."/>
            <person name="Messina E."/>
            <person name="Richter M."/>
            <person name="Bargiela R."/>
            <person name="Peplies J."/>
            <person name="Huws S.A."/>
            <person name="Newbold C.J."/>
            <person name="Golyshin P.N."/>
            <person name="Simon M.A."/>
            <person name="Lopez G."/>
            <person name="Yakimov M.M."/>
            <person name="Ferrer M."/>
        </authorList>
    </citation>
    <scope>NUCLEOTIDE SEQUENCE</scope>
</reference>
<gene>
    <name evidence="8" type="ORF">EVA_11933</name>
</gene>
<evidence type="ECO:0000259" key="7">
    <source>
        <dbReference type="Pfam" id="PF04039"/>
    </source>
</evidence>
<evidence type="ECO:0000256" key="6">
    <source>
        <dbReference type="SAM" id="Phobius"/>
    </source>
</evidence>
<protein>
    <submittedName>
        <fullName evidence="8">Membrane protein containing Na+/H+ antiporter MnhB subunit-related protein domain protein</fullName>
    </submittedName>
</protein>
<comment type="caution">
    <text evidence="8">The sequence shown here is derived from an EMBL/GenBank/DDBJ whole genome shotgun (WGS) entry which is preliminary data.</text>
</comment>